<reference evidence="2" key="1">
    <citation type="submission" date="2021-03" db="EMBL/GenBank/DDBJ databases">
        <authorList>
            <person name="Bekaert M."/>
        </authorList>
    </citation>
    <scope>NUCLEOTIDE SEQUENCE</scope>
</reference>
<dbReference type="InterPro" id="IPR027417">
    <property type="entry name" value="P-loop_NTPase"/>
</dbReference>
<dbReference type="Proteomes" id="UP000683360">
    <property type="component" value="Unassembled WGS sequence"/>
</dbReference>
<gene>
    <name evidence="2" type="ORF">MEDL_14825</name>
</gene>
<accession>A0A8S3QX16</accession>
<dbReference type="EMBL" id="CAJPWZ010000734">
    <property type="protein sequence ID" value="CAG2200176.1"/>
    <property type="molecule type" value="Genomic_DNA"/>
</dbReference>
<sequence length="228" mass="26272">MTEQTEPRPLKRTIPPDLQKNVEDIQTQIRSEIRNPWAHCDLREWTTGKYTDSFALMGQLVKDIRLSNTEENRILGELDTWERNGQHFLSGTTLGLEIVEKIRQQTHVLSRYVQTLCSASDSEFSRVQEELTRIENDLHERMRNLESLTMDKKLRMGARPNYLLETRAALYILESLSANNCIVVTGSPGCGKSSNIHHAALHLRDRFGYEIVPVLTGPTDIMQYYNLK</sequence>
<keyword evidence="3" id="KW-1185">Reference proteome</keyword>
<evidence type="ECO:0000313" key="3">
    <source>
        <dbReference type="Proteomes" id="UP000683360"/>
    </source>
</evidence>
<dbReference type="InterPro" id="IPR049050">
    <property type="entry name" value="nSTAND3"/>
</dbReference>
<protein>
    <recommendedName>
        <fullName evidence="1">Novel STAND NTPase 3 domain-containing protein</fullName>
    </recommendedName>
</protein>
<dbReference type="OrthoDB" id="5969903at2759"/>
<proteinExistence type="predicted"/>
<name>A0A8S3QX16_MYTED</name>
<comment type="caution">
    <text evidence="2">The sequence shown here is derived from an EMBL/GenBank/DDBJ whole genome shotgun (WGS) entry which is preliminary data.</text>
</comment>
<organism evidence="2 3">
    <name type="scientific">Mytilus edulis</name>
    <name type="common">Blue mussel</name>
    <dbReference type="NCBI Taxonomy" id="6550"/>
    <lineage>
        <taxon>Eukaryota</taxon>
        <taxon>Metazoa</taxon>
        <taxon>Spiralia</taxon>
        <taxon>Lophotrochozoa</taxon>
        <taxon>Mollusca</taxon>
        <taxon>Bivalvia</taxon>
        <taxon>Autobranchia</taxon>
        <taxon>Pteriomorphia</taxon>
        <taxon>Mytilida</taxon>
        <taxon>Mytiloidea</taxon>
        <taxon>Mytilidae</taxon>
        <taxon>Mytilinae</taxon>
        <taxon>Mytilus</taxon>
    </lineage>
</organism>
<feature type="domain" description="Novel STAND NTPase 3" evidence="1">
    <location>
        <begin position="165"/>
        <end position="226"/>
    </location>
</feature>
<evidence type="ECO:0000259" key="1">
    <source>
        <dbReference type="Pfam" id="PF20720"/>
    </source>
</evidence>
<evidence type="ECO:0000313" key="2">
    <source>
        <dbReference type="EMBL" id="CAG2200176.1"/>
    </source>
</evidence>
<dbReference type="AlphaFoldDB" id="A0A8S3QX16"/>
<dbReference type="SUPFAM" id="SSF52540">
    <property type="entry name" value="P-loop containing nucleoside triphosphate hydrolases"/>
    <property type="match status" value="1"/>
</dbReference>
<dbReference type="Pfam" id="PF20720">
    <property type="entry name" value="nSTAND3"/>
    <property type="match status" value="1"/>
</dbReference>